<comment type="caution">
    <text evidence="1">The sequence shown here is derived from an EMBL/GenBank/DDBJ whole genome shotgun (WGS) entry which is preliminary data.</text>
</comment>
<accession>A0A9N9J8V6</accession>
<keyword evidence="2" id="KW-1185">Reference proteome</keyword>
<sequence>GYWSVYEEIIVNFMLPGHTKFICDSFFGQIKKVYRDNRANIIDDVENIVNSSSKGNDAIQYKNGKGLDIGKVYASKKSNDDRKKYLYSRIRQHVDDPYKDILCSQP</sequence>
<proteinExistence type="predicted"/>
<dbReference type="AlphaFoldDB" id="A0A9N9J8V6"/>
<organism evidence="1 2">
    <name type="scientific">Ambispora leptoticha</name>
    <dbReference type="NCBI Taxonomy" id="144679"/>
    <lineage>
        <taxon>Eukaryota</taxon>
        <taxon>Fungi</taxon>
        <taxon>Fungi incertae sedis</taxon>
        <taxon>Mucoromycota</taxon>
        <taxon>Glomeromycotina</taxon>
        <taxon>Glomeromycetes</taxon>
        <taxon>Archaeosporales</taxon>
        <taxon>Ambisporaceae</taxon>
        <taxon>Ambispora</taxon>
    </lineage>
</organism>
<reference evidence="1" key="1">
    <citation type="submission" date="2021-06" db="EMBL/GenBank/DDBJ databases">
        <authorList>
            <person name="Kallberg Y."/>
            <person name="Tangrot J."/>
            <person name="Rosling A."/>
        </authorList>
    </citation>
    <scope>NUCLEOTIDE SEQUENCE</scope>
    <source>
        <strain evidence="1">FL130A</strain>
    </source>
</reference>
<dbReference type="Proteomes" id="UP000789508">
    <property type="component" value="Unassembled WGS sequence"/>
</dbReference>
<protein>
    <submittedName>
        <fullName evidence="1">4573_t:CDS:1</fullName>
    </submittedName>
</protein>
<dbReference type="EMBL" id="CAJVPS010048582">
    <property type="protein sequence ID" value="CAG8764842.1"/>
    <property type="molecule type" value="Genomic_DNA"/>
</dbReference>
<gene>
    <name evidence="1" type="ORF">ALEPTO_LOCUS13818</name>
</gene>
<feature type="non-terminal residue" evidence="1">
    <location>
        <position position="106"/>
    </location>
</feature>
<dbReference type="OrthoDB" id="2385505at2759"/>
<evidence type="ECO:0000313" key="1">
    <source>
        <dbReference type="EMBL" id="CAG8764842.1"/>
    </source>
</evidence>
<name>A0A9N9J8V6_9GLOM</name>
<evidence type="ECO:0000313" key="2">
    <source>
        <dbReference type="Proteomes" id="UP000789508"/>
    </source>
</evidence>